<name>A0AA40D5T5_9PEZI</name>
<dbReference type="InterPro" id="IPR050425">
    <property type="entry name" value="NAD(P)_dehydrat-like"/>
</dbReference>
<comment type="similarity">
    <text evidence="2">Belongs to the NAD(P)-dependent epimerase/dehydratase family. Dihydroflavonol-4-reductase subfamily.</text>
</comment>
<dbReference type="InterPro" id="IPR001509">
    <property type="entry name" value="Epimerase_deHydtase"/>
</dbReference>
<dbReference type="PANTHER" id="PTHR10366:SF562">
    <property type="entry name" value="ALDEHYDE REDUCTASE II (AFU_ORTHOLOGUE AFUA_1G11360)"/>
    <property type="match status" value="1"/>
</dbReference>
<evidence type="ECO:0000256" key="2">
    <source>
        <dbReference type="ARBA" id="ARBA00023445"/>
    </source>
</evidence>
<comment type="caution">
    <text evidence="4">The sequence shown here is derived from an EMBL/GenBank/DDBJ whole genome shotgun (WGS) entry which is preliminary data.</text>
</comment>
<evidence type="ECO:0000259" key="3">
    <source>
        <dbReference type="Pfam" id="PF01370"/>
    </source>
</evidence>
<keyword evidence="5" id="KW-1185">Reference proteome</keyword>
<sequence length="345" mass="37842">MTTIQDPAIPKGSAVLVTGVNGFIGSHVADQFLQLGFRVRGTVRDVKKNAWVAEFFDKTYGSDRFELVAVPDISVVVADIMSIGISAVIHVASDVSLDPDPNKVIPTAVDSTLNALKTANDEPTVKRFVITSSSLAASLPNLGTEVIVTKDSWNEQAIRAARADPPYLPERSEAVYAASKALAEKAAWNFYHDDPSKRSDLIVNTVLPCANFGKILDVDKQGYPSTAGIVERLWSGKNVEHIASIPPHYAIDVQDCARLHVAAAIHPGVVGERIFAYGQRFNYDVILDIFRKRNPGRDFISNFQSEWDLAVIEPQARTEQLLRDLGRQGFTPLEESVRLNMEALS</sequence>
<keyword evidence="1" id="KW-0560">Oxidoreductase</keyword>
<accession>A0AA40D5T5</accession>
<evidence type="ECO:0000313" key="4">
    <source>
        <dbReference type="EMBL" id="KAK0661309.1"/>
    </source>
</evidence>
<evidence type="ECO:0000256" key="1">
    <source>
        <dbReference type="ARBA" id="ARBA00023002"/>
    </source>
</evidence>
<proteinExistence type="inferred from homology"/>
<dbReference type="EMBL" id="JAUJDW010000008">
    <property type="protein sequence ID" value="KAK0661309.1"/>
    <property type="molecule type" value="Genomic_DNA"/>
</dbReference>
<dbReference type="Pfam" id="PF01370">
    <property type="entry name" value="Epimerase"/>
    <property type="match status" value="1"/>
</dbReference>
<dbReference type="SUPFAM" id="SSF51735">
    <property type="entry name" value="NAD(P)-binding Rossmann-fold domains"/>
    <property type="match status" value="1"/>
</dbReference>
<evidence type="ECO:0000313" key="5">
    <source>
        <dbReference type="Proteomes" id="UP001175001"/>
    </source>
</evidence>
<dbReference type="GO" id="GO:0016616">
    <property type="term" value="F:oxidoreductase activity, acting on the CH-OH group of donors, NAD or NADP as acceptor"/>
    <property type="evidence" value="ECO:0007669"/>
    <property type="project" value="TreeGrafter"/>
</dbReference>
<protein>
    <submittedName>
        <fullName evidence="4">NAD-dependent epimerase/dehydratase terH</fullName>
    </submittedName>
</protein>
<organism evidence="4 5">
    <name type="scientific">Lasiodiplodia hormozganensis</name>
    <dbReference type="NCBI Taxonomy" id="869390"/>
    <lineage>
        <taxon>Eukaryota</taxon>
        <taxon>Fungi</taxon>
        <taxon>Dikarya</taxon>
        <taxon>Ascomycota</taxon>
        <taxon>Pezizomycotina</taxon>
        <taxon>Dothideomycetes</taxon>
        <taxon>Dothideomycetes incertae sedis</taxon>
        <taxon>Botryosphaeriales</taxon>
        <taxon>Botryosphaeriaceae</taxon>
        <taxon>Lasiodiplodia</taxon>
    </lineage>
</organism>
<dbReference type="InterPro" id="IPR036291">
    <property type="entry name" value="NAD(P)-bd_dom_sf"/>
</dbReference>
<dbReference type="PANTHER" id="PTHR10366">
    <property type="entry name" value="NAD DEPENDENT EPIMERASE/DEHYDRATASE"/>
    <property type="match status" value="1"/>
</dbReference>
<reference evidence="4" key="1">
    <citation type="submission" date="2023-06" db="EMBL/GenBank/DDBJ databases">
        <title>Multi-omics analyses reveal the molecular pathogenesis toolkit of Lasiodiplodia hormozganensis, a cross-kingdom pathogen.</title>
        <authorList>
            <person name="Felix C."/>
            <person name="Meneses R."/>
            <person name="Goncalves M.F.M."/>
            <person name="Tilleman L."/>
            <person name="Duarte A.S."/>
            <person name="Jorrin-Novo J.V."/>
            <person name="Van De Peer Y."/>
            <person name="Deforce D."/>
            <person name="Van Nieuwerburgh F."/>
            <person name="Esteves A.C."/>
            <person name="Alves A."/>
        </authorList>
    </citation>
    <scope>NUCLEOTIDE SEQUENCE</scope>
    <source>
        <strain evidence="4">CBS 339.90</strain>
    </source>
</reference>
<feature type="domain" description="NAD-dependent epimerase/dehydratase" evidence="3">
    <location>
        <begin position="15"/>
        <end position="193"/>
    </location>
</feature>
<gene>
    <name evidence="4" type="primary">terH_1</name>
    <name evidence="4" type="ORF">DIS24_g2509</name>
</gene>
<dbReference type="Proteomes" id="UP001175001">
    <property type="component" value="Unassembled WGS sequence"/>
</dbReference>
<dbReference type="AlphaFoldDB" id="A0AA40D5T5"/>
<dbReference type="Gene3D" id="3.40.50.720">
    <property type="entry name" value="NAD(P)-binding Rossmann-like Domain"/>
    <property type="match status" value="1"/>
</dbReference>